<name>A0A9J6HB99_HAELO</name>
<gene>
    <name evidence="1" type="ORF">HPB48_027074</name>
</gene>
<dbReference type="EMBL" id="JABSTR010003733">
    <property type="protein sequence ID" value="KAH9385035.1"/>
    <property type="molecule type" value="Genomic_DNA"/>
</dbReference>
<dbReference type="VEuPathDB" id="VectorBase:HLOH_061701"/>
<accession>A0A9J6HB99</accession>
<organism evidence="1 2">
    <name type="scientific">Haemaphysalis longicornis</name>
    <name type="common">Bush tick</name>
    <dbReference type="NCBI Taxonomy" id="44386"/>
    <lineage>
        <taxon>Eukaryota</taxon>
        <taxon>Metazoa</taxon>
        <taxon>Ecdysozoa</taxon>
        <taxon>Arthropoda</taxon>
        <taxon>Chelicerata</taxon>
        <taxon>Arachnida</taxon>
        <taxon>Acari</taxon>
        <taxon>Parasitiformes</taxon>
        <taxon>Ixodida</taxon>
        <taxon>Ixodoidea</taxon>
        <taxon>Ixodidae</taxon>
        <taxon>Haemaphysalinae</taxon>
        <taxon>Haemaphysalis</taxon>
    </lineage>
</organism>
<dbReference type="Proteomes" id="UP000821853">
    <property type="component" value="Unassembled WGS sequence"/>
</dbReference>
<reference evidence="1 2" key="1">
    <citation type="journal article" date="2020" name="Cell">
        <title>Large-Scale Comparative Analyses of Tick Genomes Elucidate Their Genetic Diversity and Vector Capacities.</title>
        <authorList>
            <consortium name="Tick Genome and Microbiome Consortium (TIGMIC)"/>
            <person name="Jia N."/>
            <person name="Wang J."/>
            <person name="Shi W."/>
            <person name="Du L."/>
            <person name="Sun Y."/>
            <person name="Zhan W."/>
            <person name="Jiang J.F."/>
            <person name="Wang Q."/>
            <person name="Zhang B."/>
            <person name="Ji P."/>
            <person name="Bell-Sakyi L."/>
            <person name="Cui X.M."/>
            <person name="Yuan T.T."/>
            <person name="Jiang B.G."/>
            <person name="Yang W.F."/>
            <person name="Lam T.T."/>
            <person name="Chang Q.C."/>
            <person name="Ding S.J."/>
            <person name="Wang X.J."/>
            <person name="Zhu J.G."/>
            <person name="Ruan X.D."/>
            <person name="Zhao L."/>
            <person name="Wei J.T."/>
            <person name="Ye R.Z."/>
            <person name="Que T.C."/>
            <person name="Du C.H."/>
            <person name="Zhou Y.H."/>
            <person name="Cheng J.X."/>
            <person name="Dai P.F."/>
            <person name="Guo W.B."/>
            <person name="Han X.H."/>
            <person name="Huang E.J."/>
            <person name="Li L.F."/>
            <person name="Wei W."/>
            <person name="Gao Y.C."/>
            <person name="Liu J.Z."/>
            <person name="Shao H.Z."/>
            <person name="Wang X."/>
            <person name="Wang C.C."/>
            <person name="Yang T.C."/>
            <person name="Huo Q.B."/>
            <person name="Li W."/>
            <person name="Chen H.Y."/>
            <person name="Chen S.E."/>
            <person name="Zhou L.G."/>
            <person name="Ni X.B."/>
            <person name="Tian J.H."/>
            <person name="Sheng Y."/>
            <person name="Liu T."/>
            <person name="Pan Y.S."/>
            <person name="Xia L.Y."/>
            <person name="Li J."/>
            <person name="Zhao F."/>
            <person name="Cao W.C."/>
        </authorList>
    </citation>
    <scope>NUCLEOTIDE SEQUENCE [LARGE SCALE GENOMIC DNA]</scope>
    <source>
        <strain evidence="1">HaeL-2018</strain>
    </source>
</reference>
<keyword evidence="2" id="KW-1185">Reference proteome</keyword>
<sequence length="65" mass="7181">MNDTDQLRLHKKANFMVVNTPSEDTATRYSALQSLQLAACTHPLATHILAPSNTFSGVVFDLHIQ</sequence>
<dbReference type="AlphaFoldDB" id="A0A9J6HB99"/>
<comment type="caution">
    <text evidence="1">The sequence shown here is derived from an EMBL/GenBank/DDBJ whole genome shotgun (WGS) entry which is preliminary data.</text>
</comment>
<evidence type="ECO:0000313" key="2">
    <source>
        <dbReference type="Proteomes" id="UP000821853"/>
    </source>
</evidence>
<protein>
    <submittedName>
        <fullName evidence="1">Uncharacterized protein</fullName>
    </submittedName>
</protein>
<evidence type="ECO:0000313" key="1">
    <source>
        <dbReference type="EMBL" id="KAH9385035.1"/>
    </source>
</evidence>
<proteinExistence type="predicted"/>